<accession>A0ABS5R2N0</accession>
<dbReference type="EMBL" id="JAAMFK010000002">
    <property type="protein sequence ID" value="MBS9338412.1"/>
    <property type="molecule type" value="Genomic_DNA"/>
</dbReference>
<dbReference type="InterPro" id="IPR025164">
    <property type="entry name" value="Toastrack_DUF4097"/>
</dbReference>
<dbReference type="Proteomes" id="UP001519504">
    <property type="component" value="Unassembled WGS sequence"/>
</dbReference>
<evidence type="ECO:0000313" key="2">
    <source>
        <dbReference type="EMBL" id="MBS9338412.1"/>
    </source>
</evidence>
<organism evidence="2 3">
    <name type="scientific">Fructobacillus broussonetiae</name>
    <dbReference type="NCBI Taxonomy" id="2713173"/>
    <lineage>
        <taxon>Bacteria</taxon>
        <taxon>Bacillati</taxon>
        <taxon>Bacillota</taxon>
        <taxon>Bacilli</taxon>
        <taxon>Lactobacillales</taxon>
        <taxon>Lactobacillaceae</taxon>
        <taxon>Fructobacillus</taxon>
    </lineage>
</organism>
<name>A0ABS5R2N0_9LACO</name>
<proteinExistence type="predicted"/>
<reference evidence="2 3" key="1">
    <citation type="submission" date="2020-02" db="EMBL/GenBank/DDBJ databases">
        <title>Fructobacillus sp. isolated from paper mulberry of Taiwan.</title>
        <authorList>
            <person name="Lin S.-T."/>
        </authorList>
    </citation>
    <scope>NUCLEOTIDE SEQUENCE [LARGE SCALE GENOMIC DNA]</scope>
    <source>
        <strain evidence="2 3">M2-14</strain>
    </source>
</reference>
<sequence>MSRKIWVGLTLVVLGLVMSGIAYSQEGIPGRIYWNAGPVYLSDKEDKAQADVTPDAVASMKQTVKKVQVSSKNADITVKKGEHFAVIVDRPEKPYLTISATDGVVKVTGEEHVDWSLGVGNAGNHHITVYVPSDVTLEQLDLVNLNGDIKVDNVKVEELLLQNSAGDTTVTNSKVNQSGFSLNRFGDITFRKTALPKVKAFSRFGDLNISSSYQNVPAKDAAFSFSNNGGDITLQ</sequence>
<protein>
    <submittedName>
        <fullName evidence="2">DUF4097 domain-containing protein</fullName>
    </submittedName>
</protein>
<comment type="caution">
    <text evidence="2">The sequence shown here is derived from an EMBL/GenBank/DDBJ whole genome shotgun (WGS) entry which is preliminary data.</text>
</comment>
<keyword evidence="3" id="KW-1185">Reference proteome</keyword>
<gene>
    <name evidence="2" type="ORF">G6R29_02015</name>
</gene>
<evidence type="ECO:0000313" key="3">
    <source>
        <dbReference type="Proteomes" id="UP001519504"/>
    </source>
</evidence>
<dbReference type="RefSeq" id="WP_213808694.1">
    <property type="nucleotide sequence ID" value="NZ_JAAMFK010000002.1"/>
</dbReference>
<dbReference type="Pfam" id="PF13349">
    <property type="entry name" value="DUF4097"/>
    <property type="match status" value="1"/>
</dbReference>
<dbReference type="Gene3D" id="2.160.20.120">
    <property type="match status" value="1"/>
</dbReference>
<feature type="domain" description="DUF4097" evidence="1">
    <location>
        <begin position="65"/>
        <end position="211"/>
    </location>
</feature>
<evidence type="ECO:0000259" key="1">
    <source>
        <dbReference type="Pfam" id="PF13349"/>
    </source>
</evidence>